<dbReference type="GO" id="GO:0008233">
    <property type="term" value="F:peptidase activity"/>
    <property type="evidence" value="ECO:0007669"/>
    <property type="project" value="InterPro"/>
</dbReference>
<dbReference type="GO" id="GO:0030253">
    <property type="term" value="P:protein secretion by the type I secretion system"/>
    <property type="evidence" value="ECO:0007669"/>
    <property type="project" value="InterPro"/>
</dbReference>
<dbReference type="SUPFAM" id="SSF90123">
    <property type="entry name" value="ABC transporter transmembrane region"/>
    <property type="match status" value="1"/>
</dbReference>
<dbReference type="PROSITE" id="PS50893">
    <property type="entry name" value="ABC_TRANSPORTER_2"/>
    <property type="match status" value="1"/>
</dbReference>
<keyword evidence="2" id="KW-0813">Transport</keyword>
<dbReference type="GO" id="GO:0034040">
    <property type="term" value="F:ATPase-coupled lipid transmembrane transporter activity"/>
    <property type="evidence" value="ECO:0007669"/>
    <property type="project" value="TreeGrafter"/>
</dbReference>
<evidence type="ECO:0000256" key="13">
    <source>
        <dbReference type="SAM" id="Phobius"/>
    </source>
</evidence>
<keyword evidence="9 13" id="KW-0472">Membrane</keyword>
<dbReference type="InterPro" id="IPR011527">
    <property type="entry name" value="ABC1_TM_dom"/>
</dbReference>
<evidence type="ECO:0000256" key="9">
    <source>
        <dbReference type="ARBA" id="ARBA00023136"/>
    </source>
</evidence>
<dbReference type="GO" id="GO:0031640">
    <property type="term" value="P:killing of cells of another organism"/>
    <property type="evidence" value="ECO:0007669"/>
    <property type="project" value="UniProtKB-KW"/>
</dbReference>
<dbReference type="InterPro" id="IPR010132">
    <property type="entry name" value="ATPase_T1SS_HlyB"/>
</dbReference>
<dbReference type="AlphaFoldDB" id="A0A918UBM4"/>
<dbReference type="Gene3D" id="3.90.70.10">
    <property type="entry name" value="Cysteine proteinases"/>
    <property type="match status" value="1"/>
</dbReference>
<dbReference type="PANTHER" id="PTHR24221:SF647">
    <property type="entry name" value="BLL6336 PROTEIN"/>
    <property type="match status" value="1"/>
</dbReference>
<keyword evidence="3" id="KW-1003">Cell membrane</keyword>
<gene>
    <name evidence="17" type="ORF">GCM10011289_28810</name>
</gene>
<dbReference type="GO" id="GO:0005886">
    <property type="term" value="C:plasma membrane"/>
    <property type="evidence" value="ECO:0007669"/>
    <property type="project" value="UniProtKB-SubCell"/>
</dbReference>
<feature type="domain" description="Peptidase C39" evidence="16">
    <location>
        <begin position="1"/>
        <end position="126"/>
    </location>
</feature>
<comment type="subcellular location">
    <subcellularLocation>
        <location evidence="1">Cell membrane</location>
        <topology evidence="1">Multi-pass membrane protein</topology>
    </subcellularLocation>
</comment>
<dbReference type="GO" id="GO:0140359">
    <property type="term" value="F:ABC-type transporter activity"/>
    <property type="evidence" value="ECO:0007669"/>
    <property type="project" value="InterPro"/>
</dbReference>
<evidence type="ECO:0000259" key="14">
    <source>
        <dbReference type="PROSITE" id="PS50893"/>
    </source>
</evidence>
<feature type="transmembrane region" description="Helical" evidence="13">
    <location>
        <begin position="192"/>
        <end position="212"/>
    </location>
</feature>
<dbReference type="EMBL" id="BMYX01000018">
    <property type="protein sequence ID" value="GGY23262.1"/>
    <property type="molecule type" value="Genomic_DNA"/>
</dbReference>
<dbReference type="Proteomes" id="UP000645257">
    <property type="component" value="Unassembled WGS sequence"/>
</dbReference>
<feature type="transmembrane region" description="Helical" evidence="13">
    <location>
        <begin position="158"/>
        <end position="180"/>
    </location>
</feature>
<dbReference type="CDD" id="cd02417">
    <property type="entry name" value="Peptidase_C39_likeA"/>
    <property type="match status" value="1"/>
</dbReference>
<dbReference type="GO" id="GO:0016887">
    <property type="term" value="F:ATP hydrolysis activity"/>
    <property type="evidence" value="ECO:0007669"/>
    <property type="project" value="InterPro"/>
</dbReference>
<dbReference type="PANTHER" id="PTHR24221">
    <property type="entry name" value="ATP-BINDING CASSETTE SUB-FAMILY B"/>
    <property type="match status" value="1"/>
</dbReference>
<comment type="similarity">
    <text evidence="11">Belongs to the ABC transporter superfamily. Cyclolysin exporter (TC 3.A.1.109.2) family.</text>
</comment>
<feature type="domain" description="ABC transporter" evidence="14">
    <location>
        <begin position="469"/>
        <end position="704"/>
    </location>
</feature>
<evidence type="ECO:0000256" key="2">
    <source>
        <dbReference type="ARBA" id="ARBA00022448"/>
    </source>
</evidence>
<dbReference type="Gene3D" id="3.40.50.300">
    <property type="entry name" value="P-loop containing nucleotide triphosphate hydrolases"/>
    <property type="match status" value="1"/>
</dbReference>
<dbReference type="SMART" id="SM00382">
    <property type="entry name" value="AAA"/>
    <property type="match status" value="1"/>
</dbReference>
<dbReference type="FunFam" id="3.40.50.300:FF:000299">
    <property type="entry name" value="ABC transporter ATP-binding protein/permease"/>
    <property type="match status" value="1"/>
</dbReference>
<dbReference type="Pfam" id="PF03412">
    <property type="entry name" value="Peptidase_C39"/>
    <property type="match status" value="1"/>
</dbReference>
<dbReference type="CDD" id="cd18588">
    <property type="entry name" value="ABC_6TM_CyaB_HlyB_like"/>
    <property type="match status" value="1"/>
</dbReference>
<comment type="caution">
    <text evidence="17">The sequence shown here is derived from an EMBL/GenBank/DDBJ whole genome shotgun (WGS) entry which is preliminary data.</text>
</comment>
<sequence length="708" mass="76999">MASNYSCAPSDPGLSALVLLAQYHGIAADAAQLAHEFSASGRALSEPDLLRAARALGLKARVVTKTADRLEHAALPALALSATGGHFIVIRKDDGAVLIMDPDTGRSVLLPDEEFAARYEGRLLVVASRASLLGSAAHFDFTWFIPAIIKYRRPLLEVLAVSLVLQGFALITPMFFQVVMDKVLVHRSFTTLDVIAVALVAVTLFEVTLSALRSYVLSHSTTRIDVELGARLFRHLLGLPLSYFESRRVGDTVTRVRELENIRHFLTGQALTSVIDLLFSFVFLIVMWRYSGRLTLVVLASIPCYAVWSAAISPVLRRRLDAMFARGADNQSFLVEAVGGIGTIKSMAVEPVMTRRWDTQLAAYVSAAFRVTKLANIGQNGVQLIQKLVGIAIIWIGVHLVAGGKLTVGQLIAFNMLAGHVAAPVMRLAQLWQDFQQVGIGVARLGDILNAKTEAPASRVALPPIDGRITLDDVTFRYRPDGPDILKSFSLDIEAGSVVGIVGRSGSGKSTLTRLVQRLYVPESGRVLIDGADLALADPAWLRRQIGVVLQENLLFNRTVRENIALADPGMPLESVIQAATLAGAHDFILALPQGYDTVVGEHGASLSGGQRQRIAIARALLGDPRILVLDEATSALDYESEHAVMQNMRSICRGRTVLIIAHRLSTVRWVDRIIAMDRGRIVEDGRHDELLAKPDGYYAHLHSLQKG</sequence>
<dbReference type="PROSITE" id="PS50929">
    <property type="entry name" value="ABC_TM1F"/>
    <property type="match status" value="1"/>
</dbReference>
<evidence type="ECO:0000313" key="17">
    <source>
        <dbReference type="EMBL" id="GGY23262.1"/>
    </source>
</evidence>
<dbReference type="InterPro" id="IPR039421">
    <property type="entry name" value="Type_1_exporter"/>
</dbReference>
<evidence type="ECO:0000256" key="8">
    <source>
        <dbReference type="ARBA" id="ARBA00022989"/>
    </source>
</evidence>
<evidence type="ECO:0000256" key="1">
    <source>
        <dbReference type="ARBA" id="ARBA00004651"/>
    </source>
</evidence>
<dbReference type="GO" id="GO:0030256">
    <property type="term" value="C:type I protein secretion system complex"/>
    <property type="evidence" value="ECO:0007669"/>
    <property type="project" value="InterPro"/>
</dbReference>
<dbReference type="GO" id="GO:0006508">
    <property type="term" value="P:proteolysis"/>
    <property type="evidence" value="ECO:0007669"/>
    <property type="project" value="InterPro"/>
</dbReference>
<dbReference type="InterPro" id="IPR039395">
    <property type="entry name" value="Peptidase_C39-like_A"/>
</dbReference>
<evidence type="ECO:0000256" key="12">
    <source>
        <dbReference type="ARBA" id="ARBA00072252"/>
    </source>
</evidence>
<evidence type="ECO:0000256" key="10">
    <source>
        <dbReference type="ARBA" id="ARBA00055355"/>
    </source>
</evidence>
<dbReference type="RefSeq" id="WP_189535543.1">
    <property type="nucleotide sequence ID" value="NZ_BMYX01000018.1"/>
</dbReference>
<keyword evidence="18" id="KW-1185">Reference proteome</keyword>
<dbReference type="SUPFAM" id="SSF52540">
    <property type="entry name" value="P-loop containing nucleoside triphosphate hydrolases"/>
    <property type="match status" value="1"/>
</dbReference>
<dbReference type="Pfam" id="PF00005">
    <property type="entry name" value="ABC_tran"/>
    <property type="match status" value="1"/>
</dbReference>
<dbReference type="InterPro" id="IPR027417">
    <property type="entry name" value="P-loop_NTPase"/>
</dbReference>
<protein>
    <recommendedName>
        <fullName evidence="12">Cyclolysin secretion/processing ATP-binding protein CyaB</fullName>
    </recommendedName>
</protein>
<organism evidence="17 18">
    <name type="scientific">Paludibacterium paludis</name>
    <dbReference type="NCBI Taxonomy" id="1225769"/>
    <lineage>
        <taxon>Bacteria</taxon>
        <taxon>Pseudomonadati</taxon>
        <taxon>Pseudomonadota</taxon>
        <taxon>Betaproteobacteria</taxon>
        <taxon>Neisseriales</taxon>
        <taxon>Chromobacteriaceae</taxon>
        <taxon>Paludibacterium</taxon>
    </lineage>
</organism>
<dbReference type="FunFam" id="1.20.1560.10:FF:000056">
    <property type="entry name" value="Alpha-hemolysin translocation ATP-binding protein HlyB"/>
    <property type="match status" value="1"/>
</dbReference>
<name>A0A918UBM4_9NEIS</name>
<dbReference type="GO" id="GO:0005524">
    <property type="term" value="F:ATP binding"/>
    <property type="evidence" value="ECO:0007669"/>
    <property type="project" value="UniProtKB-KW"/>
</dbReference>
<keyword evidence="6" id="KW-0547">Nucleotide-binding</keyword>
<evidence type="ECO:0000313" key="18">
    <source>
        <dbReference type="Proteomes" id="UP000645257"/>
    </source>
</evidence>
<evidence type="ECO:0000259" key="15">
    <source>
        <dbReference type="PROSITE" id="PS50929"/>
    </source>
</evidence>
<keyword evidence="5" id="KW-0354">Hemolysis</keyword>
<dbReference type="InterPro" id="IPR003439">
    <property type="entry name" value="ABC_transporter-like_ATP-bd"/>
</dbReference>
<reference evidence="17" key="1">
    <citation type="journal article" date="2014" name="Int. J. Syst. Evol. Microbiol.">
        <title>Complete genome sequence of Corynebacterium casei LMG S-19264T (=DSM 44701T), isolated from a smear-ripened cheese.</title>
        <authorList>
            <consortium name="US DOE Joint Genome Institute (JGI-PGF)"/>
            <person name="Walter F."/>
            <person name="Albersmeier A."/>
            <person name="Kalinowski J."/>
            <person name="Ruckert C."/>
        </authorList>
    </citation>
    <scope>NUCLEOTIDE SEQUENCE</scope>
    <source>
        <strain evidence="17">KCTC 32182</strain>
    </source>
</reference>
<keyword evidence="4 13" id="KW-0812">Transmembrane</keyword>
<evidence type="ECO:0000259" key="16">
    <source>
        <dbReference type="PROSITE" id="PS50990"/>
    </source>
</evidence>
<feature type="domain" description="ABC transmembrane type-1" evidence="15">
    <location>
        <begin position="158"/>
        <end position="437"/>
    </location>
</feature>
<dbReference type="NCBIfam" id="TIGR01846">
    <property type="entry name" value="type_I_sec_HlyB"/>
    <property type="match status" value="1"/>
</dbReference>
<feature type="transmembrane region" description="Helical" evidence="13">
    <location>
        <begin position="265"/>
        <end position="288"/>
    </location>
</feature>
<dbReference type="PROSITE" id="PS50990">
    <property type="entry name" value="PEPTIDASE_C39"/>
    <property type="match status" value="1"/>
</dbReference>
<keyword evidence="5" id="KW-0204">Cytolysis</keyword>
<evidence type="ECO:0000256" key="6">
    <source>
        <dbReference type="ARBA" id="ARBA00022741"/>
    </source>
</evidence>
<feature type="transmembrane region" description="Helical" evidence="13">
    <location>
        <begin position="294"/>
        <end position="316"/>
    </location>
</feature>
<dbReference type="Gene3D" id="1.20.1560.10">
    <property type="entry name" value="ABC transporter type 1, transmembrane domain"/>
    <property type="match status" value="1"/>
</dbReference>
<keyword evidence="7" id="KW-0067">ATP-binding</keyword>
<comment type="function">
    <text evidence="10">Involved in the export of calmodulin-sensitive adenylate cyclase-hemolysin (cyclolysin).</text>
</comment>
<reference evidence="17" key="2">
    <citation type="submission" date="2020-09" db="EMBL/GenBank/DDBJ databases">
        <authorList>
            <person name="Sun Q."/>
            <person name="Kim S."/>
        </authorList>
    </citation>
    <scope>NUCLEOTIDE SEQUENCE</scope>
    <source>
        <strain evidence="17">KCTC 32182</strain>
    </source>
</reference>
<dbReference type="PROSITE" id="PS00211">
    <property type="entry name" value="ABC_TRANSPORTER_1"/>
    <property type="match status" value="1"/>
</dbReference>
<evidence type="ECO:0000256" key="3">
    <source>
        <dbReference type="ARBA" id="ARBA00022475"/>
    </source>
</evidence>
<dbReference type="InterPro" id="IPR005074">
    <property type="entry name" value="Peptidase_C39"/>
</dbReference>
<proteinExistence type="inferred from homology"/>
<evidence type="ECO:0000256" key="4">
    <source>
        <dbReference type="ARBA" id="ARBA00022692"/>
    </source>
</evidence>
<dbReference type="InterPro" id="IPR017871">
    <property type="entry name" value="ABC_transporter-like_CS"/>
</dbReference>
<evidence type="ECO:0000256" key="7">
    <source>
        <dbReference type="ARBA" id="ARBA00022840"/>
    </source>
</evidence>
<accession>A0A918UBM4</accession>
<dbReference type="Pfam" id="PF00664">
    <property type="entry name" value="ABC_membrane"/>
    <property type="match status" value="1"/>
</dbReference>
<evidence type="ECO:0000256" key="11">
    <source>
        <dbReference type="ARBA" id="ARBA00061173"/>
    </source>
</evidence>
<dbReference type="InterPro" id="IPR003593">
    <property type="entry name" value="AAA+_ATPase"/>
</dbReference>
<dbReference type="InterPro" id="IPR036640">
    <property type="entry name" value="ABC1_TM_sf"/>
</dbReference>
<keyword evidence="8 13" id="KW-1133">Transmembrane helix</keyword>
<evidence type="ECO:0000256" key="5">
    <source>
        <dbReference type="ARBA" id="ARBA00022735"/>
    </source>
</evidence>